<sequence length="547" mass="61082">MKQHWKRVISAVLAIGLAMSMTACSGNSGSTSQETSSATSVAQAGAADALCIAQVPKGTGDKVDFPWENMLLLPGLMYRTLFLAQTDLSTLEPDLASEYSVSEDGLTYTIQFKDGSKWSDGEPITVNDVLFSIKTNLKAAVSNGIFTTAFGKIEGAEAWRNGEADDLAGLSAEGNTITIKLSSPHSAFMKVLAQFAILPEHCLADVDPLELNTNDFWSNPVTSGMYRLDEMKAGSYYTLVRNENYDGVQPKIEKIINYFVSDYVTAAQAGQLDYFNTNATDVKNELSKLDYMTMYPVDILFYRYFVCNMKGVDGNENPLMQNQKVREALMYAIDRETLANELFPDLAHTINSGIPNDNSVYNGKTYEYNPEKAKQLLDEAGFDYNTTLRVMYYYTDQATVDFMEAIAYYLGEIGVNVELTQSTQSTQDLFQTRDYDIAYKGLSAFDLSEWYNEYSSTNANFQNIFGGDTSFDSLLTQLSECTTDEQQAQVLSQLQELEQEQLFKLPLYTIGNNIFINTSHVKIPEGTSFGNPWYKSDIGFENWELIS</sequence>
<dbReference type="PROSITE" id="PS51257">
    <property type="entry name" value="PROKAR_LIPOPROTEIN"/>
    <property type="match status" value="1"/>
</dbReference>
<dbReference type="Proteomes" id="UP001529380">
    <property type="component" value="Unassembled WGS sequence"/>
</dbReference>
<organism evidence="6 7">
    <name type="scientific">Allofournierella massiliensis</name>
    <dbReference type="NCBI Taxonomy" id="1650663"/>
    <lineage>
        <taxon>Bacteria</taxon>
        <taxon>Bacillati</taxon>
        <taxon>Bacillota</taxon>
        <taxon>Clostridia</taxon>
        <taxon>Eubacteriales</taxon>
        <taxon>Oscillospiraceae</taxon>
        <taxon>Allofournierella</taxon>
    </lineage>
</organism>
<keyword evidence="3 4" id="KW-0732">Signal</keyword>
<dbReference type="RefSeq" id="WP_289600810.1">
    <property type="nucleotide sequence ID" value="NZ_JAUDCL010000047.1"/>
</dbReference>
<evidence type="ECO:0000256" key="4">
    <source>
        <dbReference type="SAM" id="SignalP"/>
    </source>
</evidence>
<keyword evidence="2" id="KW-0813">Transport</keyword>
<proteinExistence type="inferred from homology"/>
<reference evidence="6 7" key="3">
    <citation type="submission" date="2023-06" db="EMBL/GenBank/DDBJ databases">
        <authorList>
            <person name="Zeman M."/>
            <person name="Kubasova T."/>
            <person name="Jahodarova E."/>
            <person name="Nykrynova M."/>
            <person name="Rychlik I."/>
        </authorList>
    </citation>
    <scope>NUCLEOTIDE SEQUENCE [LARGE SCALE GENOMIC DNA]</scope>
    <source>
        <strain evidence="6 7">ET340</strain>
    </source>
</reference>
<dbReference type="Gene3D" id="3.40.190.10">
    <property type="entry name" value="Periplasmic binding protein-like II"/>
    <property type="match status" value="1"/>
</dbReference>
<evidence type="ECO:0000259" key="5">
    <source>
        <dbReference type="Pfam" id="PF00496"/>
    </source>
</evidence>
<reference evidence="7" key="2">
    <citation type="submission" date="2023-06" db="EMBL/GenBank/DDBJ databases">
        <title>Identification and characterization of horizontal gene transfer across gut microbiota members of farm animals based on homology search.</title>
        <authorList>
            <person name="Zeman M."/>
            <person name="Kubasova T."/>
            <person name="Jahodarova E."/>
            <person name="Nykrynova M."/>
            <person name="Rychlik I."/>
        </authorList>
    </citation>
    <scope>NUCLEOTIDE SEQUENCE [LARGE SCALE GENOMIC DNA]</scope>
    <source>
        <strain evidence="7">ET340</strain>
    </source>
</reference>
<dbReference type="Gene3D" id="3.10.105.10">
    <property type="entry name" value="Dipeptide-binding Protein, Domain 3"/>
    <property type="match status" value="1"/>
</dbReference>
<feature type="domain" description="Solute-binding protein family 5" evidence="5">
    <location>
        <begin position="91"/>
        <end position="466"/>
    </location>
</feature>
<comment type="caution">
    <text evidence="6">The sequence shown here is derived from an EMBL/GenBank/DDBJ whole genome shotgun (WGS) entry which is preliminary data.</text>
</comment>
<dbReference type="CDD" id="cd00995">
    <property type="entry name" value="PBP2_NikA_DppA_OppA_like"/>
    <property type="match status" value="1"/>
</dbReference>
<dbReference type="EMBL" id="JAUDCL010000047">
    <property type="protein sequence ID" value="MDM8202569.1"/>
    <property type="molecule type" value="Genomic_DNA"/>
</dbReference>
<evidence type="ECO:0000313" key="7">
    <source>
        <dbReference type="Proteomes" id="UP001529380"/>
    </source>
</evidence>
<evidence type="ECO:0000256" key="3">
    <source>
        <dbReference type="ARBA" id="ARBA00022729"/>
    </source>
</evidence>
<evidence type="ECO:0000313" key="6">
    <source>
        <dbReference type="EMBL" id="MDM8202569.1"/>
    </source>
</evidence>
<gene>
    <name evidence="6" type="ORF">QUW08_14890</name>
</gene>
<dbReference type="InterPro" id="IPR039424">
    <property type="entry name" value="SBP_5"/>
</dbReference>
<keyword evidence="7" id="KW-1185">Reference proteome</keyword>
<feature type="signal peptide" evidence="4">
    <location>
        <begin position="1"/>
        <end position="25"/>
    </location>
</feature>
<dbReference type="PANTHER" id="PTHR30290">
    <property type="entry name" value="PERIPLASMIC BINDING COMPONENT OF ABC TRANSPORTER"/>
    <property type="match status" value="1"/>
</dbReference>
<dbReference type="Pfam" id="PF00496">
    <property type="entry name" value="SBP_bac_5"/>
    <property type="match status" value="1"/>
</dbReference>
<accession>A0ABT7UUJ5</accession>
<feature type="chain" id="PRO_5045958926" evidence="4">
    <location>
        <begin position="26"/>
        <end position="547"/>
    </location>
</feature>
<protein>
    <submittedName>
        <fullName evidence="6">ABC transporter substrate-binding protein</fullName>
    </submittedName>
</protein>
<comment type="similarity">
    <text evidence="1">Belongs to the bacterial solute-binding protein 5 family.</text>
</comment>
<dbReference type="SUPFAM" id="SSF53850">
    <property type="entry name" value="Periplasmic binding protein-like II"/>
    <property type="match status" value="1"/>
</dbReference>
<dbReference type="InterPro" id="IPR030678">
    <property type="entry name" value="Peptide/Ni-bd"/>
</dbReference>
<name>A0ABT7UUJ5_9FIRM</name>
<dbReference type="InterPro" id="IPR000914">
    <property type="entry name" value="SBP_5_dom"/>
</dbReference>
<dbReference type="PANTHER" id="PTHR30290:SF9">
    <property type="entry name" value="OLIGOPEPTIDE-BINDING PROTEIN APPA"/>
    <property type="match status" value="1"/>
</dbReference>
<evidence type="ECO:0000256" key="1">
    <source>
        <dbReference type="ARBA" id="ARBA00005695"/>
    </source>
</evidence>
<evidence type="ECO:0000256" key="2">
    <source>
        <dbReference type="ARBA" id="ARBA00022448"/>
    </source>
</evidence>
<reference evidence="6 7" key="1">
    <citation type="submission" date="2023-06" db="EMBL/GenBank/DDBJ databases">
        <title>Identification and characterization of horizontal gene transfer across gut microbiota members of farm animals based on homology search.</title>
        <authorList>
            <person name="Schwarzerova J."/>
            <person name="Nykrynova M."/>
            <person name="Jureckova K."/>
            <person name="Cejkova D."/>
            <person name="Rychlik I."/>
        </authorList>
    </citation>
    <scope>NUCLEOTIDE SEQUENCE [LARGE SCALE GENOMIC DNA]</scope>
    <source>
        <strain evidence="6 7">ET340</strain>
    </source>
</reference>
<dbReference type="PIRSF" id="PIRSF002741">
    <property type="entry name" value="MppA"/>
    <property type="match status" value="1"/>
</dbReference>